<name>A0A0U5F7L8_XANCI</name>
<reference evidence="2 3" key="1">
    <citation type="submission" date="2014-09" db="EMBL/GenBank/DDBJ databases">
        <authorList>
            <person name="Regsiter A."/>
        </authorList>
    </citation>
    <scope>NUCLEOTIDE SEQUENCE [LARGE SCALE GENOMIC DNA]</scope>
</reference>
<keyword evidence="3" id="KW-1185">Reference proteome</keyword>
<feature type="compositionally biased region" description="Low complexity" evidence="1">
    <location>
        <begin position="28"/>
        <end position="39"/>
    </location>
</feature>
<sequence>MGLCSSKPSVAGSPARYTTHATEADLGSPSSSSHQPAASNAGAFDGLSGRPPRLSHHRRARRGGEYTLRQVPIADYQAERGHPGNSIKDRSGSLFPRVRVDGVDAGSPYSFEIDSSTTVKVAGFNGLTPNHEGTRHLYSTGTSQVNMPVVTDNMTACIAVACAAEKIDYYTGERMPGAQVRVFHLLPFNHEDLLPENVIASIRDYIYDVRANGLTMRVAMYGGDRDGDFSVSTAEALERLFESEGIPVEFNETCANRNSDALLGAVILNDNSTQFIKHLVAA</sequence>
<feature type="compositionally biased region" description="Basic and acidic residues" evidence="1">
    <location>
        <begin position="77"/>
        <end position="91"/>
    </location>
</feature>
<dbReference type="Proteomes" id="UP000052230">
    <property type="component" value="Unassembled WGS sequence"/>
</dbReference>
<feature type="region of interest" description="Disordered" evidence="1">
    <location>
        <begin position="1"/>
        <end position="92"/>
    </location>
</feature>
<evidence type="ECO:0000313" key="3">
    <source>
        <dbReference type="Proteomes" id="UP000052230"/>
    </source>
</evidence>
<dbReference type="AlphaFoldDB" id="A0A0U5F7L8"/>
<gene>
    <name evidence="2" type="primary">xopAF</name>
    <name evidence="2" type="ORF">XAC3562_1080002</name>
</gene>
<comment type="caution">
    <text evidence="2">The sequence shown here is derived from an EMBL/GenBank/DDBJ whole genome shotgun (WGS) entry which is preliminary data.</text>
</comment>
<evidence type="ECO:0000256" key="1">
    <source>
        <dbReference type="SAM" id="MobiDB-lite"/>
    </source>
</evidence>
<evidence type="ECO:0000313" key="2">
    <source>
        <dbReference type="EMBL" id="CEG14313.1"/>
    </source>
</evidence>
<protein>
    <submittedName>
        <fullName evidence="2">Type III secretion system effector protein</fullName>
    </submittedName>
</protein>
<dbReference type="NCBIfam" id="NF041401">
    <property type="entry name" value="XopAF"/>
    <property type="match status" value="1"/>
</dbReference>
<organism evidence="2 3">
    <name type="scientific">Xanthomonas citri pv. citri</name>
    <dbReference type="NCBI Taxonomy" id="611301"/>
    <lineage>
        <taxon>Bacteria</taxon>
        <taxon>Pseudomonadati</taxon>
        <taxon>Pseudomonadota</taxon>
        <taxon>Gammaproteobacteria</taxon>
        <taxon>Lysobacterales</taxon>
        <taxon>Lysobacteraceae</taxon>
        <taxon>Xanthomonas</taxon>
    </lineage>
</organism>
<dbReference type="EMBL" id="CCXZ01000011">
    <property type="protein sequence ID" value="CEG14313.1"/>
    <property type="molecule type" value="Genomic_DNA"/>
</dbReference>
<proteinExistence type="predicted"/>
<dbReference type="InterPro" id="IPR049923">
    <property type="entry name" value="AvrXv3-like"/>
</dbReference>
<accession>A0A0U5F7L8</accession>